<comment type="similarity">
    <text evidence="1 5">Belongs to the pyrroline-5-carboxylate reductase family.</text>
</comment>
<name>A0A9P7Z0S4_9HELO</name>
<dbReference type="Proteomes" id="UP000887226">
    <property type="component" value="Unassembled WGS sequence"/>
</dbReference>
<comment type="pathway">
    <text evidence="5">Amino-acid biosynthesis; L-proline biosynthesis; L-proline from L-glutamate 5-semialdehyde: step 1/1.</text>
</comment>
<dbReference type="SUPFAM" id="SSF51735">
    <property type="entry name" value="NAD(P)-binding Rossmann-fold domains"/>
    <property type="match status" value="1"/>
</dbReference>
<evidence type="ECO:0000256" key="3">
    <source>
        <dbReference type="ARBA" id="ARBA00023002"/>
    </source>
</evidence>
<dbReference type="Gene3D" id="3.40.50.720">
    <property type="entry name" value="NAD(P)-binding Rossmann-like Domain"/>
    <property type="match status" value="1"/>
</dbReference>
<dbReference type="InterPro" id="IPR036291">
    <property type="entry name" value="NAD(P)-bd_dom_sf"/>
</dbReference>
<keyword evidence="3 5" id="KW-0560">Oxidoreductase</keyword>
<protein>
    <recommendedName>
        <fullName evidence="5">Pyrroline-5-carboxylate reductase</fullName>
        <ecNumber evidence="5">1.5.1.2</ecNumber>
    </recommendedName>
</protein>
<dbReference type="PROSITE" id="PS00521">
    <property type="entry name" value="P5CR"/>
    <property type="match status" value="1"/>
</dbReference>
<dbReference type="GO" id="GO:0055129">
    <property type="term" value="P:L-proline biosynthetic process"/>
    <property type="evidence" value="ECO:0007669"/>
    <property type="project" value="TreeGrafter"/>
</dbReference>
<feature type="domain" description="Pyrroline-5-carboxylate reductase catalytic N-terminal" evidence="6">
    <location>
        <begin position="14"/>
        <end position="129"/>
    </location>
</feature>
<evidence type="ECO:0000259" key="7">
    <source>
        <dbReference type="Pfam" id="PF14748"/>
    </source>
</evidence>
<evidence type="ECO:0000256" key="2">
    <source>
        <dbReference type="ARBA" id="ARBA00022857"/>
    </source>
</evidence>
<dbReference type="SUPFAM" id="SSF48179">
    <property type="entry name" value="6-phosphogluconate dehydrogenase C-terminal domain-like"/>
    <property type="match status" value="1"/>
</dbReference>
<dbReference type="InterPro" id="IPR029036">
    <property type="entry name" value="P5CR_dimer"/>
</dbReference>
<feature type="binding site" evidence="4">
    <location>
        <position position="86"/>
    </location>
    <ligand>
        <name>NADPH</name>
        <dbReference type="ChEBI" id="CHEBI:57783"/>
    </ligand>
</feature>
<comment type="catalytic activity">
    <reaction evidence="5">
        <text>L-proline + NADP(+) = (S)-1-pyrroline-5-carboxylate + NADPH + 2 H(+)</text>
        <dbReference type="Rhea" id="RHEA:14109"/>
        <dbReference type="ChEBI" id="CHEBI:15378"/>
        <dbReference type="ChEBI" id="CHEBI:17388"/>
        <dbReference type="ChEBI" id="CHEBI:57783"/>
        <dbReference type="ChEBI" id="CHEBI:58349"/>
        <dbReference type="ChEBI" id="CHEBI:60039"/>
        <dbReference type="EC" id="1.5.1.2"/>
    </reaction>
</comment>
<evidence type="ECO:0000313" key="9">
    <source>
        <dbReference type="Proteomes" id="UP000887226"/>
    </source>
</evidence>
<dbReference type="PIRSF" id="PIRSF000193">
    <property type="entry name" value="Pyrrol-5-carb_rd"/>
    <property type="match status" value="1"/>
</dbReference>
<dbReference type="NCBIfam" id="TIGR00112">
    <property type="entry name" value="proC"/>
    <property type="match status" value="1"/>
</dbReference>
<keyword evidence="5" id="KW-0028">Amino-acid biosynthesis</keyword>
<dbReference type="Pfam" id="PF03807">
    <property type="entry name" value="F420_oxidored"/>
    <property type="match status" value="1"/>
</dbReference>
<proteinExistence type="inferred from homology"/>
<dbReference type="Pfam" id="PF14748">
    <property type="entry name" value="P5CR_dimer"/>
    <property type="match status" value="1"/>
</dbReference>
<keyword evidence="2 4" id="KW-0521">NADP</keyword>
<dbReference type="EC" id="1.5.1.2" evidence="5"/>
<feature type="binding site" evidence="4">
    <location>
        <begin position="17"/>
        <end position="22"/>
    </location>
    <ligand>
        <name>NADP(+)</name>
        <dbReference type="ChEBI" id="CHEBI:58349"/>
    </ligand>
</feature>
<feature type="binding site" evidence="4">
    <location>
        <position position="49"/>
    </location>
    <ligand>
        <name>NADP(+)</name>
        <dbReference type="ChEBI" id="CHEBI:58349"/>
    </ligand>
</feature>
<keyword evidence="9" id="KW-1185">Reference proteome</keyword>
<dbReference type="PANTHER" id="PTHR11645:SF0">
    <property type="entry name" value="PYRROLINE-5-CARBOXYLATE REDUCTASE 3"/>
    <property type="match status" value="1"/>
</dbReference>
<gene>
    <name evidence="8" type="ORF">BJ878DRAFT_510395</name>
</gene>
<dbReference type="InterPro" id="IPR028939">
    <property type="entry name" value="P5C_Rdtase_cat_N"/>
</dbReference>
<dbReference type="Gene3D" id="1.10.3730.10">
    <property type="entry name" value="ProC C-terminal domain-like"/>
    <property type="match status" value="1"/>
</dbReference>
<dbReference type="InterPro" id="IPR000304">
    <property type="entry name" value="Pyrroline-COOH_reductase"/>
</dbReference>
<dbReference type="PANTHER" id="PTHR11645">
    <property type="entry name" value="PYRROLINE-5-CARBOXYLATE REDUCTASE"/>
    <property type="match status" value="1"/>
</dbReference>
<evidence type="ECO:0000259" key="6">
    <source>
        <dbReference type="Pfam" id="PF03807"/>
    </source>
</evidence>
<accession>A0A9P7Z0S4</accession>
<organism evidence="8 9">
    <name type="scientific">Calycina marina</name>
    <dbReference type="NCBI Taxonomy" id="1763456"/>
    <lineage>
        <taxon>Eukaryota</taxon>
        <taxon>Fungi</taxon>
        <taxon>Dikarya</taxon>
        <taxon>Ascomycota</taxon>
        <taxon>Pezizomycotina</taxon>
        <taxon>Leotiomycetes</taxon>
        <taxon>Helotiales</taxon>
        <taxon>Pezizellaceae</taxon>
        <taxon>Calycina</taxon>
    </lineage>
</organism>
<keyword evidence="5" id="KW-0641">Proline biosynthesis</keyword>
<dbReference type="AlphaFoldDB" id="A0A9P7Z0S4"/>
<dbReference type="FunFam" id="1.10.3730.10:FF:000001">
    <property type="entry name" value="Pyrroline-5-carboxylate reductase"/>
    <property type="match status" value="1"/>
</dbReference>
<dbReference type="InterPro" id="IPR053790">
    <property type="entry name" value="P5CR-like_CS"/>
</dbReference>
<feature type="domain" description="Pyrroline-5-carboxylate reductase dimerisation" evidence="7">
    <location>
        <begin position="200"/>
        <end position="301"/>
    </location>
</feature>
<dbReference type="OrthoDB" id="10263291at2759"/>
<reference evidence="8" key="1">
    <citation type="journal article" date="2021" name="IMA Fungus">
        <title>Genomic characterization of three marine fungi, including Emericellopsis atlantica sp. nov. with signatures of a generalist lifestyle and marine biomass degradation.</title>
        <authorList>
            <person name="Hagestad O.C."/>
            <person name="Hou L."/>
            <person name="Andersen J.H."/>
            <person name="Hansen E.H."/>
            <person name="Altermark B."/>
            <person name="Li C."/>
            <person name="Kuhnert E."/>
            <person name="Cox R.J."/>
            <person name="Crous P.W."/>
            <person name="Spatafora J.W."/>
            <person name="Lail K."/>
            <person name="Amirebrahimi M."/>
            <person name="Lipzen A."/>
            <person name="Pangilinan J."/>
            <person name="Andreopoulos W."/>
            <person name="Hayes R.D."/>
            <person name="Ng V."/>
            <person name="Grigoriev I.V."/>
            <person name="Jackson S.A."/>
            <person name="Sutton T.D.S."/>
            <person name="Dobson A.D.W."/>
            <person name="Rama T."/>
        </authorList>
    </citation>
    <scope>NUCLEOTIDE SEQUENCE</scope>
    <source>
        <strain evidence="8">TRa3180A</strain>
    </source>
</reference>
<evidence type="ECO:0000256" key="1">
    <source>
        <dbReference type="ARBA" id="ARBA00005525"/>
    </source>
</evidence>
<comment type="caution">
    <text evidence="8">The sequence shown here is derived from an EMBL/GenBank/DDBJ whole genome shotgun (WGS) entry which is preliminary data.</text>
</comment>
<evidence type="ECO:0000256" key="4">
    <source>
        <dbReference type="PIRSR" id="PIRSR000193-1"/>
    </source>
</evidence>
<evidence type="ECO:0000256" key="5">
    <source>
        <dbReference type="RuleBase" id="RU003903"/>
    </source>
</evidence>
<dbReference type="GO" id="GO:0004735">
    <property type="term" value="F:pyrroline-5-carboxylate reductase activity"/>
    <property type="evidence" value="ECO:0007669"/>
    <property type="project" value="UniProtKB-EC"/>
</dbReference>
<evidence type="ECO:0000313" key="8">
    <source>
        <dbReference type="EMBL" id="KAG9243514.1"/>
    </source>
</evidence>
<dbReference type="EMBL" id="MU253971">
    <property type="protein sequence ID" value="KAG9243514.1"/>
    <property type="molecule type" value="Genomic_DNA"/>
</dbReference>
<dbReference type="InterPro" id="IPR008927">
    <property type="entry name" value="6-PGluconate_DH-like_C_sf"/>
</dbReference>
<sequence>MASNGAGGGREMTLTVLGCGTLGTAILYGILESINNPGKASETSAEAPSSLPSRFISCVRTAVSAQRIKKALAGHLDGVKVVQNDNVKACVEADVVLLGCKPYMVNDVLTVEGMRAALKGKLVISICAGIPVTQMETALYSKGNDGDSCYFVRAMPNTASAIQESMTVIATSETPIDPETAKLVTWIFKQIGDVVYLPASNMDASTALCGSGPAFFLLMLEAAIDGGVAMGIPRAEAQRMAAQTMRGAASMVLAGSHPAMLREQVTTPGGCTMGGLLVLEEGCVRGTVSRAVREATVVASQLGNGLKNVNGTRH</sequence>
<dbReference type="HAMAP" id="MF_01925">
    <property type="entry name" value="P5C_reductase"/>
    <property type="match status" value="1"/>
</dbReference>